<name>A0A2C5X3V0_9PEZI</name>
<dbReference type="Proteomes" id="UP000222788">
    <property type="component" value="Unassembled WGS sequence"/>
</dbReference>
<evidence type="ECO:0000313" key="1">
    <source>
        <dbReference type="EMBL" id="PHH53125.1"/>
    </source>
</evidence>
<reference evidence="1 2" key="2">
    <citation type="journal article" date="2013" name="IMA Fungus">
        <title>IMA Genome-F 1: Ceratocystis fimbriata: Draft nuclear genome sequence for the plant pathogen, Ceratocystis fimbriata.</title>
        <authorList>
            <person name="Wilken P.M."/>
            <person name="Steenkamp E.T."/>
            <person name="Wingfield M.J."/>
            <person name="de Beer Z.W."/>
            <person name="Wingfield B.D."/>
        </authorList>
    </citation>
    <scope>NUCLEOTIDE SEQUENCE [LARGE SCALE GENOMIC DNA]</scope>
    <source>
        <strain evidence="1 2">CBS 114723</strain>
    </source>
</reference>
<protein>
    <submittedName>
        <fullName evidence="1">Uncharacterized protein</fullName>
    </submittedName>
</protein>
<sequence>MTRRDTRPYIRTYEVVLSVGTTTSARYSSAAQRFSRKHSSTDVGIRRIVKIDFGDDGLDLRPDAPVEARNAAEKVNLDEELLAFVLKLLRGQRRSSGPIAQVGGRISAVAVLLGKVGGNVVADEGETLRLGRHDVVVALEAAPLGEVVANIKGGW</sequence>
<dbReference type="AlphaFoldDB" id="A0A2C5X3V0"/>
<reference evidence="1 2" key="1">
    <citation type="journal article" date="2013" name="Fungal Biol.">
        <title>Analysis of microsatellite markers in the genome of the plant pathogen Ceratocystis fimbriata.</title>
        <authorList>
            <person name="Simpson M.C."/>
            <person name="Wilken P.M."/>
            <person name="Coetzee M.P."/>
            <person name="Wingfield M.J."/>
            <person name="Wingfield B.D."/>
        </authorList>
    </citation>
    <scope>NUCLEOTIDE SEQUENCE [LARGE SCALE GENOMIC DNA]</scope>
    <source>
        <strain evidence="1 2">CBS 114723</strain>
    </source>
</reference>
<dbReference type="EMBL" id="APWK03000049">
    <property type="protein sequence ID" value="PHH53125.1"/>
    <property type="molecule type" value="Genomic_DNA"/>
</dbReference>
<accession>A0A2C5X3V0</accession>
<proteinExistence type="predicted"/>
<keyword evidence="2" id="KW-1185">Reference proteome</keyword>
<gene>
    <name evidence="1" type="ORF">CFIMG_008268RA00001</name>
</gene>
<evidence type="ECO:0000313" key="2">
    <source>
        <dbReference type="Proteomes" id="UP000222788"/>
    </source>
</evidence>
<organism evidence="1 2">
    <name type="scientific">Ceratocystis fimbriata CBS 114723</name>
    <dbReference type="NCBI Taxonomy" id="1035309"/>
    <lineage>
        <taxon>Eukaryota</taxon>
        <taxon>Fungi</taxon>
        <taxon>Dikarya</taxon>
        <taxon>Ascomycota</taxon>
        <taxon>Pezizomycotina</taxon>
        <taxon>Sordariomycetes</taxon>
        <taxon>Hypocreomycetidae</taxon>
        <taxon>Microascales</taxon>
        <taxon>Ceratocystidaceae</taxon>
        <taxon>Ceratocystis</taxon>
    </lineage>
</organism>
<comment type="caution">
    <text evidence="1">The sequence shown here is derived from an EMBL/GenBank/DDBJ whole genome shotgun (WGS) entry which is preliminary data.</text>
</comment>